<reference evidence="1 2" key="1">
    <citation type="submission" date="2023-03" db="EMBL/GenBank/DDBJ databases">
        <title>Genome sequence of Lichtheimia ornata CBS 291.66.</title>
        <authorList>
            <person name="Mohabir J.T."/>
            <person name="Shea T.P."/>
            <person name="Kurbessoian T."/>
            <person name="Berby B."/>
            <person name="Fontaine J."/>
            <person name="Livny J."/>
            <person name="Gnirke A."/>
            <person name="Stajich J.E."/>
            <person name="Cuomo C.A."/>
        </authorList>
    </citation>
    <scope>NUCLEOTIDE SEQUENCE [LARGE SCALE GENOMIC DNA]</scope>
    <source>
        <strain evidence="1">CBS 291.66</strain>
    </source>
</reference>
<dbReference type="AlphaFoldDB" id="A0AAD7V4I9"/>
<name>A0AAD7V4I9_9FUNG</name>
<gene>
    <name evidence="1" type="ORF">O0I10_006278</name>
</gene>
<organism evidence="1 2">
    <name type="scientific">Lichtheimia ornata</name>
    <dbReference type="NCBI Taxonomy" id="688661"/>
    <lineage>
        <taxon>Eukaryota</taxon>
        <taxon>Fungi</taxon>
        <taxon>Fungi incertae sedis</taxon>
        <taxon>Mucoromycota</taxon>
        <taxon>Mucoromycotina</taxon>
        <taxon>Mucoromycetes</taxon>
        <taxon>Mucorales</taxon>
        <taxon>Lichtheimiaceae</taxon>
        <taxon>Lichtheimia</taxon>
    </lineage>
</organism>
<evidence type="ECO:0000313" key="1">
    <source>
        <dbReference type="EMBL" id="KAJ8658007.1"/>
    </source>
</evidence>
<proteinExistence type="predicted"/>
<dbReference type="GeneID" id="83213689"/>
<accession>A0AAD7V4I9</accession>
<evidence type="ECO:0000313" key="2">
    <source>
        <dbReference type="Proteomes" id="UP001234581"/>
    </source>
</evidence>
<dbReference type="RefSeq" id="XP_058342920.1">
    <property type="nucleotide sequence ID" value="XM_058486308.1"/>
</dbReference>
<dbReference type="Proteomes" id="UP001234581">
    <property type="component" value="Unassembled WGS sequence"/>
</dbReference>
<protein>
    <submittedName>
        <fullName evidence="1">Uncharacterized protein</fullName>
    </submittedName>
</protein>
<comment type="caution">
    <text evidence="1">The sequence shown here is derived from an EMBL/GenBank/DDBJ whole genome shotgun (WGS) entry which is preliminary data.</text>
</comment>
<keyword evidence="2" id="KW-1185">Reference proteome</keyword>
<dbReference type="EMBL" id="JARTCD010000027">
    <property type="protein sequence ID" value="KAJ8658007.1"/>
    <property type="molecule type" value="Genomic_DNA"/>
</dbReference>
<sequence length="361" mass="41279">MAALSLGNNEETTSICILDWVMAATSAFQFASWQTHQSVVWHIGGKACLRIPCFQMDGILELWLYIGPLHPRHSTRTRALQLQTYMDRMALHQHLHLKSGFSLQCHGDPKLGGGPVYGPFQIICGLMHAYGQHYENTNHIVHMVDAATKVNNSKIGYEKHAIIKCPYHATTVLVIDSGFPMHNNCTIPHLKSNQQKALFSLLRAYTLINYSISATSNTNHKHQNIIEQTSRDKKVHGIKTNLGDMYRFVIQGHRAPCGHRLRVAWPLGAVLNRFDNPDITQVGIQPHQIRKSLKKKYVHGYQHYQWIPKSHQWLVEINIQEKQENVGLARTVLGRLGSRWCRCWTRIALGYHKQKNTENHI</sequence>